<protein>
    <submittedName>
        <fullName evidence="1">Uncharacterized protein</fullName>
    </submittedName>
</protein>
<gene>
    <name evidence="1" type="ORF">MF626_06500</name>
</gene>
<dbReference type="AlphaFoldDB" id="A0AAE9PTX0"/>
<name>A0AAE9PTX0_PAEPO</name>
<dbReference type="EMBL" id="CP097770">
    <property type="protein sequence ID" value="UZP76162.1"/>
    <property type="molecule type" value="Genomic_DNA"/>
</dbReference>
<evidence type="ECO:0000313" key="1">
    <source>
        <dbReference type="EMBL" id="UZP76162.1"/>
    </source>
</evidence>
<reference evidence="1" key="1">
    <citation type="submission" date="2022-11" db="EMBL/GenBank/DDBJ databases">
        <authorList>
            <person name="Vasilchenko N.G."/>
            <person name="Prazdnova E.V."/>
            <person name="Gorovtsov A.V."/>
            <person name="Chistyakov V.A."/>
            <person name="Pak M.L."/>
        </authorList>
    </citation>
    <scope>NUCLEOTIDE SEQUENCE</scope>
    <source>
        <strain evidence="1">R 4.5</strain>
    </source>
</reference>
<accession>A0AAE9PTX0</accession>
<proteinExistence type="predicted"/>
<organism evidence="1">
    <name type="scientific">Paenibacillus polymyxa</name>
    <name type="common">Bacillus polymyxa</name>
    <dbReference type="NCBI Taxonomy" id="1406"/>
    <lineage>
        <taxon>Bacteria</taxon>
        <taxon>Bacillati</taxon>
        <taxon>Bacillota</taxon>
        <taxon>Bacilli</taxon>
        <taxon>Bacillales</taxon>
        <taxon>Paenibacillaceae</taxon>
        <taxon>Paenibacillus</taxon>
    </lineage>
</organism>
<sequence length="45" mass="5217">MWTNVQAFDPAGHLNKEGLTKNKVYHIASNIKFIEQRTMLGEKEK</sequence>